<sequence>MAAQNRKFEEETRNNQKNTTASLKNLEVQLGQIAQQLASSRTPGSLPSEIVQNPRGQENVSTVTAKEKKVAKKKKIISPSEPTKQEITKETKPVIKLPYPPRVTKKEPSESDMEKFMTMFKRVEGRMSLFEALERIPMYKKFMEEVLAEKKPTTEEQVSWKEQYSANSLGQKIPNKQKDPGMETVPCTIKERTFKKVLIESGASVNRIPLSIYHRLGIKNISDIKTNLKFADHSRKDAYGIAEDMLVTIEDLIFLVDFVILDIPEDDEAPIILGRPFVQTSRCNLNMDQCTLTLKVHDKEITLNAIEDQELEEDTESHYQI</sequence>
<evidence type="ECO:0000313" key="3">
    <source>
        <dbReference type="Proteomes" id="UP001058974"/>
    </source>
</evidence>
<gene>
    <name evidence="2" type="ORF">KIW84_063221</name>
</gene>
<organism evidence="2 3">
    <name type="scientific">Pisum sativum</name>
    <name type="common">Garden pea</name>
    <name type="synonym">Lathyrus oleraceus</name>
    <dbReference type="NCBI Taxonomy" id="3888"/>
    <lineage>
        <taxon>Eukaryota</taxon>
        <taxon>Viridiplantae</taxon>
        <taxon>Streptophyta</taxon>
        <taxon>Embryophyta</taxon>
        <taxon>Tracheophyta</taxon>
        <taxon>Spermatophyta</taxon>
        <taxon>Magnoliopsida</taxon>
        <taxon>eudicotyledons</taxon>
        <taxon>Gunneridae</taxon>
        <taxon>Pentapetalae</taxon>
        <taxon>rosids</taxon>
        <taxon>fabids</taxon>
        <taxon>Fabales</taxon>
        <taxon>Fabaceae</taxon>
        <taxon>Papilionoideae</taxon>
        <taxon>50 kb inversion clade</taxon>
        <taxon>NPAAA clade</taxon>
        <taxon>Hologalegina</taxon>
        <taxon>IRL clade</taxon>
        <taxon>Fabeae</taxon>
        <taxon>Lathyrus</taxon>
    </lineage>
</organism>
<name>A0A9D4WAZ1_PEA</name>
<dbReference type="InterPro" id="IPR021109">
    <property type="entry name" value="Peptidase_aspartic_dom_sf"/>
</dbReference>
<reference evidence="2 3" key="1">
    <citation type="journal article" date="2022" name="Nat. Genet.">
        <title>Improved pea reference genome and pan-genome highlight genomic features and evolutionary characteristics.</title>
        <authorList>
            <person name="Yang T."/>
            <person name="Liu R."/>
            <person name="Luo Y."/>
            <person name="Hu S."/>
            <person name="Wang D."/>
            <person name="Wang C."/>
            <person name="Pandey M.K."/>
            <person name="Ge S."/>
            <person name="Xu Q."/>
            <person name="Li N."/>
            <person name="Li G."/>
            <person name="Huang Y."/>
            <person name="Saxena R.K."/>
            <person name="Ji Y."/>
            <person name="Li M."/>
            <person name="Yan X."/>
            <person name="He Y."/>
            <person name="Liu Y."/>
            <person name="Wang X."/>
            <person name="Xiang C."/>
            <person name="Varshney R.K."/>
            <person name="Ding H."/>
            <person name="Gao S."/>
            <person name="Zong X."/>
        </authorList>
    </citation>
    <scope>NUCLEOTIDE SEQUENCE [LARGE SCALE GENOMIC DNA]</scope>
    <source>
        <strain evidence="2 3">cv. Zhongwan 6</strain>
    </source>
</reference>
<keyword evidence="3" id="KW-1185">Reference proteome</keyword>
<dbReference type="AlphaFoldDB" id="A0A9D4WAZ1"/>
<dbReference type="CDD" id="cd00303">
    <property type="entry name" value="retropepsin_like"/>
    <property type="match status" value="1"/>
</dbReference>
<feature type="region of interest" description="Disordered" evidence="1">
    <location>
        <begin position="1"/>
        <end position="20"/>
    </location>
</feature>
<protein>
    <recommendedName>
        <fullName evidence="4">Retrotransposon gag protein</fullName>
    </recommendedName>
</protein>
<evidence type="ECO:0008006" key="4">
    <source>
        <dbReference type="Google" id="ProtNLM"/>
    </source>
</evidence>
<feature type="region of interest" description="Disordered" evidence="1">
    <location>
        <begin position="37"/>
        <end position="60"/>
    </location>
</feature>
<comment type="caution">
    <text evidence="2">The sequence shown here is derived from an EMBL/GenBank/DDBJ whole genome shotgun (WGS) entry which is preliminary data.</text>
</comment>
<evidence type="ECO:0000256" key="1">
    <source>
        <dbReference type="SAM" id="MobiDB-lite"/>
    </source>
</evidence>
<proteinExistence type="predicted"/>
<accession>A0A9D4WAZ1</accession>
<evidence type="ECO:0000313" key="2">
    <source>
        <dbReference type="EMBL" id="KAI5397321.1"/>
    </source>
</evidence>
<dbReference type="PANTHER" id="PTHR33067:SF9">
    <property type="entry name" value="RNA-DIRECTED DNA POLYMERASE"/>
    <property type="match status" value="1"/>
</dbReference>
<dbReference type="PANTHER" id="PTHR33067">
    <property type="entry name" value="RNA-DIRECTED DNA POLYMERASE-RELATED"/>
    <property type="match status" value="1"/>
</dbReference>
<dbReference type="Proteomes" id="UP001058974">
    <property type="component" value="Chromosome 6"/>
</dbReference>
<dbReference type="EMBL" id="JAMSHJ010000006">
    <property type="protein sequence ID" value="KAI5397321.1"/>
    <property type="molecule type" value="Genomic_DNA"/>
</dbReference>
<feature type="compositionally biased region" description="Basic and acidic residues" evidence="1">
    <location>
        <begin position="1"/>
        <end position="14"/>
    </location>
</feature>
<dbReference type="Gene3D" id="2.40.70.10">
    <property type="entry name" value="Acid Proteases"/>
    <property type="match status" value="1"/>
</dbReference>
<dbReference type="Gramene" id="Psat06G0322100-T1">
    <property type="protein sequence ID" value="KAI5397321.1"/>
    <property type="gene ID" value="KIW84_063221"/>
</dbReference>